<dbReference type="GO" id="GO:0016747">
    <property type="term" value="F:acyltransferase activity, transferring groups other than amino-acyl groups"/>
    <property type="evidence" value="ECO:0007669"/>
    <property type="project" value="InterPro"/>
</dbReference>
<sequence length="136" mass="14488">MHKICFAQPWSVASMAEVLTMPGAEGLIAVDGGSMTPTAEPPGPAGLVLWRQVLDEAEILTISVLPPWRRHGLGRRLLQAALEASRTAGAASMFLEVAADNHPALALYGRMGFHEIGLRKGYYGGIDAVAMHLELA</sequence>
<dbReference type="InterPro" id="IPR000182">
    <property type="entry name" value="GNAT_dom"/>
</dbReference>
<dbReference type="InterPro" id="IPR016181">
    <property type="entry name" value="Acyl_CoA_acyltransferase"/>
</dbReference>
<keyword evidence="5" id="KW-1185">Reference proteome</keyword>
<dbReference type="InterPro" id="IPR050832">
    <property type="entry name" value="Bact_Acetyltransf"/>
</dbReference>
<evidence type="ECO:0000256" key="1">
    <source>
        <dbReference type="ARBA" id="ARBA00022679"/>
    </source>
</evidence>
<protein>
    <submittedName>
        <fullName evidence="4">Acetyltransferase</fullName>
    </submittedName>
</protein>
<dbReference type="PANTHER" id="PTHR43877">
    <property type="entry name" value="AMINOALKYLPHOSPHONATE N-ACETYLTRANSFERASE-RELATED-RELATED"/>
    <property type="match status" value="1"/>
</dbReference>
<dbReference type="Gene3D" id="3.40.630.30">
    <property type="match status" value="1"/>
</dbReference>
<keyword evidence="1 4" id="KW-0808">Transferase</keyword>
<dbReference type="Pfam" id="PF00583">
    <property type="entry name" value="Acetyltransf_1"/>
    <property type="match status" value="1"/>
</dbReference>
<dbReference type="PANTHER" id="PTHR43877:SF1">
    <property type="entry name" value="ACETYLTRANSFERASE"/>
    <property type="match status" value="1"/>
</dbReference>
<organism evidence="4 5">
    <name type="scientific">Paramagnetospirillum marisnigri</name>
    <dbReference type="NCBI Taxonomy" id="1285242"/>
    <lineage>
        <taxon>Bacteria</taxon>
        <taxon>Pseudomonadati</taxon>
        <taxon>Pseudomonadota</taxon>
        <taxon>Alphaproteobacteria</taxon>
        <taxon>Rhodospirillales</taxon>
        <taxon>Magnetospirillaceae</taxon>
        <taxon>Paramagnetospirillum</taxon>
    </lineage>
</organism>
<evidence type="ECO:0000256" key="2">
    <source>
        <dbReference type="ARBA" id="ARBA00023315"/>
    </source>
</evidence>
<evidence type="ECO:0000313" key="5">
    <source>
        <dbReference type="Proteomes" id="UP000078428"/>
    </source>
</evidence>
<feature type="domain" description="N-acetyltransferase" evidence="3">
    <location>
        <begin position="1"/>
        <end position="136"/>
    </location>
</feature>
<proteinExistence type="predicted"/>
<dbReference type="EMBL" id="LWQT01000028">
    <property type="protein sequence ID" value="OAN54695.1"/>
    <property type="molecule type" value="Genomic_DNA"/>
</dbReference>
<evidence type="ECO:0000259" key="3">
    <source>
        <dbReference type="PROSITE" id="PS51186"/>
    </source>
</evidence>
<dbReference type="AlphaFoldDB" id="A0A178MVX7"/>
<dbReference type="SUPFAM" id="SSF55729">
    <property type="entry name" value="Acyl-CoA N-acyltransferases (Nat)"/>
    <property type="match status" value="1"/>
</dbReference>
<evidence type="ECO:0000313" key="4">
    <source>
        <dbReference type="EMBL" id="OAN54695.1"/>
    </source>
</evidence>
<accession>A0A178MVX7</accession>
<name>A0A178MVX7_9PROT</name>
<reference evidence="4 5" key="1">
    <citation type="submission" date="2016-04" db="EMBL/GenBank/DDBJ databases">
        <title>Draft genome sequence of freshwater magnetotactic bacteria Magnetospirillum marisnigri SP-1 and Magnetospirillum moscoviense BB-1.</title>
        <authorList>
            <person name="Koziaeva V."/>
            <person name="Dziuba M.V."/>
            <person name="Ivanov T.M."/>
            <person name="Kuznetsov B."/>
            <person name="Grouzdev D.S."/>
        </authorList>
    </citation>
    <scope>NUCLEOTIDE SEQUENCE [LARGE SCALE GENOMIC DNA]</scope>
    <source>
        <strain evidence="4 5">SP-1</strain>
    </source>
</reference>
<gene>
    <name evidence="4" type="ORF">A6A04_11830</name>
</gene>
<comment type="caution">
    <text evidence="4">The sequence shown here is derived from an EMBL/GenBank/DDBJ whole genome shotgun (WGS) entry which is preliminary data.</text>
</comment>
<dbReference type="Proteomes" id="UP000078428">
    <property type="component" value="Unassembled WGS sequence"/>
</dbReference>
<dbReference type="CDD" id="cd04301">
    <property type="entry name" value="NAT_SF"/>
    <property type="match status" value="1"/>
</dbReference>
<dbReference type="STRING" id="1285242.A6A04_11830"/>
<dbReference type="PROSITE" id="PS51186">
    <property type="entry name" value="GNAT"/>
    <property type="match status" value="1"/>
</dbReference>
<dbReference type="OrthoDB" id="9804026at2"/>
<keyword evidence="2" id="KW-0012">Acyltransferase</keyword>